<sequence length="222" mass="26213">MVIKRPQFVNDEIYHVVLRAIDENLIFKDTDDYYRGIFSIYEFNTTKPVSIKEQRKIRTRIKKAARGLTSGNSVVFEKDEREKMVEILSFCFMPNHIHLLLKQLKNNGVTDFMRKVGTGYAGYFNRKYNRKGHVFQNRFLAVLIKDDNQLKIVFTYVHANPISLIEPNWKEVGIKESEKTIGFLENYKWSSYQDYIGKKNFPSVTERKFLSEIMDKEQGCKN</sequence>
<dbReference type="Proteomes" id="UP000236946">
    <property type="component" value="Unassembled WGS sequence"/>
</dbReference>
<comment type="caution">
    <text evidence="2">The sequence shown here is derived from an EMBL/GenBank/DDBJ whole genome shotgun (WGS) entry which is preliminary data.</text>
</comment>
<protein>
    <recommendedName>
        <fullName evidence="1">Transposase IS200-like domain-containing protein</fullName>
    </recommendedName>
</protein>
<dbReference type="SMART" id="SM01321">
    <property type="entry name" value="Y1_Tnp"/>
    <property type="match status" value="1"/>
</dbReference>
<feature type="non-terminal residue" evidence="2">
    <location>
        <position position="222"/>
    </location>
</feature>
<accession>A0A2H9T1Y1</accession>
<name>A0A2H9T1Y1_9BACT</name>
<dbReference type="InterPro" id="IPR002686">
    <property type="entry name" value="Transposase_17"/>
</dbReference>
<dbReference type="EMBL" id="PFEN01000005">
    <property type="protein sequence ID" value="PJE69753.1"/>
    <property type="molecule type" value="Genomic_DNA"/>
</dbReference>
<evidence type="ECO:0000259" key="1">
    <source>
        <dbReference type="SMART" id="SM01321"/>
    </source>
</evidence>
<dbReference type="GO" id="GO:0004803">
    <property type="term" value="F:transposase activity"/>
    <property type="evidence" value="ECO:0007669"/>
    <property type="project" value="InterPro"/>
</dbReference>
<evidence type="ECO:0000313" key="2">
    <source>
        <dbReference type="EMBL" id="PJE69753.1"/>
    </source>
</evidence>
<dbReference type="SUPFAM" id="SSF143422">
    <property type="entry name" value="Transposase IS200-like"/>
    <property type="match status" value="1"/>
</dbReference>
<dbReference type="InterPro" id="IPR036515">
    <property type="entry name" value="Transposase_17_sf"/>
</dbReference>
<dbReference type="Pfam" id="PF01797">
    <property type="entry name" value="Y1_Tnp"/>
    <property type="match status" value="1"/>
</dbReference>
<dbReference type="PANTHER" id="PTHR34322">
    <property type="entry name" value="TRANSPOSASE, Y1_TNP DOMAIN-CONTAINING"/>
    <property type="match status" value="1"/>
</dbReference>
<dbReference type="AlphaFoldDB" id="A0A2H9T1Y1"/>
<proteinExistence type="predicted"/>
<feature type="domain" description="Transposase IS200-like" evidence="1">
    <location>
        <begin position="9"/>
        <end position="160"/>
    </location>
</feature>
<organism evidence="2 3">
    <name type="scientific">Candidatus Staskawiczbacteria bacterium CG10_big_fil_rev_8_21_14_0_10_38_10</name>
    <dbReference type="NCBI Taxonomy" id="1974891"/>
    <lineage>
        <taxon>Bacteria</taxon>
        <taxon>Candidatus Staskawicziibacteriota</taxon>
    </lineage>
</organism>
<dbReference type="GO" id="GO:0003677">
    <property type="term" value="F:DNA binding"/>
    <property type="evidence" value="ECO:0007669"/>
    <property type="project" value="InterPro"/>
</dbReference>
<dbReference type="Gene3D" id="3.30.70.1290">
    <property type="entry name" value="Transposase IS200-like"/>
    <property type="match status" value="1"/>
</dbReference>
<gene>
    <name evidence="2" type="ORF">COU98_00265</name>
</gene>
<reference evidence="3" key="1">
    <citation type="submission" date="2017-09" db="EMBL/GenBank/DDBJ databases">
        <title>Depth-based differentiation of microbial function through sediment-hosted aquifers and enrichment of novel symbionts in the deep terrestrial subsurface.</title>
        <authorList>
            <person name="Probst A.J."/>
            <person name="Ladd B."/>
            <person name="Jarett J.K."/>
            <person name="Geller-Mcgrath D.E."/>
            <person name="Sieber C.M.K."/>
            <person name="Emerson J.B."/>
            <person name="Anantharaman K."/>
            <person name="Thomas B.C."/>
            <person name="Malmstrom R."/>
            <person name="Stieglmeier M."/>
            <person name="Klingl A."/>
            <person name="Woyke T."/>
            <person name="Ryan C.M."/>
            <person name="Banfield J.F."/>
        </authorList>
    </citation>
    <scope>NUCLEOTIDE SEQUENCE [LARGE SCALE GENOMIC DNA]</scope>
</reference>
<evidence type="ECO:0000313" key="3">
    <source>
        <dbReference type="Proteomes" id="UP000236946"/>
    </source>
</evidence>
<dbReference type="PANTHER" id="PTHR34322:SF2">
    <property type="entry name" value="TRANSPOSASE IS200-LIKE DOMAIN-CONTAINING PROTEIN"/>
    <property type="match status" value="1"/>
</dbReference>
<dbReference type="GO" id="GO:0006313">
    <property type="term" value="P:DNA transposition"/>
    <property type="evidence" value="ECO:0007669"/>
    <property type="project" value="InterPro"/>
</dbReference>